<evidence type="ECO:0000256" key="6">
    <source>
        <dbReference type="ARBA" id="ARBA00022723"/>
    </source>
</evidence>
<keyword evidence="6" id="KW-0479">Metal-binding</keyword>
<dbReference type="Proteomes" id="UP000504633">
    <property type="component" value="Unplaced"/>
</dbReference>
<evidence type="ECO:0000256" key="2">
    <source>
        <dbReference type="ARBA" id="ARBA00004477"/>
    </source>
</evidence>
<feature type="transmembrane region" description="Helical" evidence="15">
    <location>
        <begin position="371"/>
        <end position="404"/>
    </location>
</feature>
<feature type="domain" description="Endoplasmic reticulum metallopeptidase 1/1-A TM" evidence="18">
    <location>
        <begin position="422"/>
        <end position="633"/>
    </location>
</feature>
<evidence type="ECO:0000313" key="19">
    <source>
        <dbReference type="Proteomes" id="UP000504633"/>
    </source>
</evidence>
<dbReference type="GO" id="GO:0006508">
    <property type="term" value="P:proteolysis"/>
    <property type="evidence" value="ECO:0007669"/>
    <property type="project" value="UniProtKB-KW"/>
</dbReference>
<comment type="subcellular location">
    <subcellularLocation>
        <location evidence="2">Endoplasmic reticulum membrane</location>
        <topology evidence="2">Multi-pass membrane protein</topology>
    </subcellularLocation>
</comment>
<feature type="transmembrane region" description="Helical" evidence="15">
    <location>
        <begin position="592"/>
        <end position="609"/>
    </location>
</feature>
<keyword evidence="5 15" id="KW-0812">Transmembrane</keyword>
<dbReference type="Pfam" id="PF04389">
    <property type="entry name" value="Peptidase_M28"/>
    <property type="match status" value="1"/>
</dbReference>
<evidence type="ECO:0000256" key="12">
    <source>
        <dbReference type="ARBA" id="ARBA00023136"/>
    </source>
</evidence>
<dbReference type="InterPro" id="IPR007484">
    <property type="entry name" value="Peptidase_M28"/>
</dbReference>
<keyword evidence="7" id="KW-0378">Hydrolase</keyword>
<proteinExistence type="inferred from homology"/>
<comment type="similarity">
    <text evidence="3">Belongs to the peptidase M28 family.</text>
</comment>
<evidence type="ECO:0000256" key="3">
    <source>
        <dbReference type="ARBA" id="ARBA00010918"/>
    </source>
</evidence>
<protein>
    <recommendedName>
        <fullName evidence="14">FXNA-like protease</fullName>
    </recommendedName>
</protein>
<feature type="transmembrane region" description="Helical" evidence="15">
    <location>
        <begin position="416"/>
        <end position="446"/>
    </location>
</feature>
<evidence type="ECO:0000256" key="8">
    <source>
        <dbReference type="ARBA" id="ARBA00022824"/>
    </source>
</evidence>
<dbReference type="GO" id="GO:0046872">
    <property type="term" value="F:metal ion binding"/>
    <property type="evidence" value="ECO:0007669"/>
    <property type="project" value="UniProtKB-KW"/>
</dbReference>
<feature type="transmembrane region" description="Helical" evidence="15">
    <location>
        <begin position="521"/>
        <end position="542"/>
    </location>
</feature>
<dbReference type="Pfam" id="PF22249">
    <property type="entry name" value="ERMP1-TM"/>
    <property type="match status" value="1"/>
</dbReference>
<dbReference type="PANTHER" id="PTHR12147:SF22">
    <property type="entry name" value="ENDOPLASMIC RETICULUM METALLOPEPTIDASE 1"/>
    <property type="match status" value="1"/>
</dbReference>
<evidence type="ECO:0000259" key="18">
    <source>
        <dbReference type="Pfam" id="PF22249"/>
    </source>
</evidence>
<dbReference type="GO" id="GO:0008235">
    <property type="term" value="F:metalloexopeptidase activity"/>
    <property type="evidence" value="ECO:0007669"/>
    <property type="project" value="InterPro"/>
</dbReference>
<evidence type="ECO:0000256" key="4">
    <source>
        <dbReference type="ARBA" id="ARBA00022670"/>
    </source>
</evidence>
<dbReference type="InterPro" id="IPR053974">
    <property type="entry name" value="ERMP1_1-A_TM"/>
</dbReference>
<feature type="transmembrane region" description="Helical" evidence="15">
    <location>
        <begin position="621"/>
        <end position="643"/>
    </location>
</feature>
<evidence type="ECO:0000256" key="14">
    <source>
        <dbReference type="ARBA" id="ARBA00078796"/>
    </source>
</evidence>
<evidence type="ECO:0000256" key="1">
    <source>
        <dbReference type="ARBA" id="ARBA00001947"/>
    </source>
</evidence>
<dbReference type="KEGG" id="dhe:111597898"/>
<evidence type="ECO:0000259" key="16">
    <source>
        <dbReference type="Pfam" id="PF04389"/>
    </source>
</evidence>
<evidence type="ECO:0000256" key="5">
    <source>
        <dbReference type="ARBA" id="ARBA00022692"/>
    </source>
</evidence>
<feature type="domain" description="Endoplasmic reticulum metallopeptidase 1-like C-terminal" evidence="17">
    <location>
        <begin position="649"/>
        <end position="877"/>
    </location>
</feature>
<feature type="transmembrane region" description="Helical" evidence="15">
    <location>
        <begin position="494"/>
        <end position="515"/>
    </location>
</feature>
<keyword evidence="11" id="KW-0482">Metalloprotease</keyword>
<gene>
    <name evidence="20" type="primary">LOC111597898</name>
</gene>
<organism evidence="19 20">
    <name type="scientific">Drosophila hydei</name>
    <name type="common">Fruit fly</name>
    <dbReference type="NCBI Taxonomy" id="7224"/>
    <lineage>
        <taxon>Eukaryota</taxon>
        <taxon>Metazoa</taxon>
        <taxon>Ecdysozoa</taxon>
        <taxon>Arthropoda</taxon>
        <taxon>Hexapoda</taxon>
        <taxon>Insecta</taxon>
        <taxon>Pterygota</taxon>
        <taxon>Neoptera</taxon>
        <taxon>Endopterygota</taxon>
        <taxon>Diptera</taxon>
        <taxon>Brachycera</taxon>
        <taxon>Muscomorpha</taxon>
        <taxon>Ephydroidea</taxon>
        <taxon>Drosophilidae</taxon>
        <taxon>Drosophila</taxon>
    </lineage>
</organism>
<dbReference type="Pfam" id="PF22248">
    <property type="entry name" value="ERMP1_C"/>
    <property type="match status" value="1"/>
</dbReference>
<evidence type="ECO:0000256" key="11">
    <source>
        <dbReference type="ARBA" id="ARBA00023049"/>
    </source>
</evidence>
<dbReference type="Gene3D" id="3.40.630.10">
    <property type="entry name" value="Zn peptidases"/>
    <property type="match status" value="1"/>
</dbReference>
<dbReference type="OMA" id="VMEWPTL"/>
<dbReference type="RefSeq" id="XP_023168600.2">
    <property type="nucleotide sequence ID" value="XM_023312832.2"/>
</dbReference>
<keyword evidence="10 15" id="KW-1133">Transmembrane helix</keyword>
<name>A0A6J1LP63_DROHY</name>
<dbReference type="GeneID" id="111597898"/>
<evidence type="ECO:0000256" key="7">
    <source>
        <dbReference type="ARBA" id="ARBA00022801"/>
    </source>
</evidence>
<dbReference type="AlphaFoldDB" id="A0A6J1LP63"/>
<feature type="transmembrane region" description="Helical" evidence="15">
    <location>
        <begin position="34"/>
        <end position="56"/>
    </location>
</feature>
<comment type="cofactor">
    <cofactor evidence="1">
        <name>Zn(2+)</name>
        <dbReference type="ChEBI" id="CHEBI:29105"/>
    </cofactor>
</comment>
<evidence type="ECO:0000256" key="15">
    <source>
        <dbReference type="SAM" id="Phobius"/>
    </source>
</evidence>
<feature type="domain" description="Peptidase M28" evidence="16">
    <location>
        <begin position="151"/>
        <end position="346"/>
    </location>
</feature>
<dbReference type="InterPro" id="IPR053973">
    <property type="entry name" value="ERMP1-like_C"/>
</dbReference>
<dbReference type="InterPro" id="IPR048024">
    <property type="entry name" value="Fxna-like_M28_dom"/>
</dbReference>
<dbReference type="GO" id="GO:0005789">
    <property type="term" value="C:endoplasmic reticulum membrane"/>
    <property type="evidence" value="ECO:0007669"/>
    <property type="project" value="UniProtKB-SubCell"/>
</dbReference>
<keyword evidence="9" id="KW-0862">Zinc</keyword>
<keyword evidence="13" id="KW-0325">Glycoprotein</keyword>
<dbReference type="FunFam" id="3.40.630.10:FF:000008">
    <property type="entry name" value="Endoplasmic reticulum metallopeptidase 1"/>
    <property type="match status" value="1"/>
</dbReference>
<evidence type="ECO:0000313" key="20">
    <source>
        <dbReference type="RefSeq" id="XP_023168600.2"/>
    </source>
</evidence>
<dbReference type="InterPro" id="IPR045175">
    <property type="entry name" value="M28_fam"/>
</dbReference>
<evidence type="ECO:0000256" key="13">
    <source>
        <dbReference type="ARBA" id="ARBA00023180"/>
    </source>
</evidence>
<dbReference type="OrthoDB" id="76293at2759"/>
<evidence type="ECO:0000256" key="10">
    <source>
        <dbReference type="ARBA" id="ARBA00022989"/>
    </source>
</evidence>
<feature type="transmembrane region" description="Helical" evidence="15">
    <location>
        <begin position="458"/>
        <end position="482"/>
    </location>
</feature>
<keyword evidence="19" id="KW-1185">Reference proteome</keyword>
<keyword evidence="8" id="KW-0256">Endoplasmic reticulum</keyword>
<evidence type="ECO:0000256" key="9">
    <source>
        <dbReference type="ARBA" id="ARBA00022833"/>
    </source>
</evidence>
<evidence type="ECO:0000259" key="17">
    <source>
        <dbReference type="Pfam" id="PF22248"/>
    </source>
</evidence>
<dbReference type="SUPFAM" id="SSF53187">
    <property type="entry name" value="Zn-dependent exopeptidases"/>
    <property type="match status" value="1"/>
</dbReference>
<accession>A0A6J1LP63</accession>
<feature type="transmembrane region" description="Helical" evidence="15">
    <location>
        <begin position="549"/>
        <end position="580"/>
    </location>
</feature>
<dbReference type="PANTHER" id="PTHR12147">
    <property type="entry name" value="METALLOPEPTIDASE M28 FAMILY MEMBER"/>
    <property type="match status" value="1"/>
</dbReference>
<reference evidence="20" key="1">
    <citation type="submission" date="2025-08" db="UniProtKB">
        <authorList>
            <consortium name="RefSeq"/>
        </authorList>
    </citation>
    <scope>IDENTIFICATION</scope>
    <source>
        <strain evidence="20">15085-1641.00</strain>
        <tissue evidence="20">Whole body</tissue>
    </source>
</reference>
<keyword evidence="12 15" id="KW-0472">Membrane</keyword>
<sequence>MSQMEEDKESAAALDIALVGILKSSKSLRAKVPWYYAPAFLLLWVALFFAVVVPLFNRLPESVTIAQESQKPNEFVAERAQLLLLSFDSIGPKVVGSIANEERTVRFLLDEVENVRAAMRADLYELEVDVQQSSGAYMHWNMVNMYQGVQNVVVKLSTRRSASESYLLLNSHFDSKPGSPGSGDDGTMVIVMLEVLRQMAISEHPFEHPIVFLFNGAEENPLQASHGFITQHKWAKNCKALINLEVAGSGGRDLLFQGGPNHPWLMRYYKDNAKHPFATTMAEEIFQAGILPSDTDFRIFRDYGQVPGLDMAQISNGYVYHTEFDNFAAVPRASLQSSGENALALVRAFANASEMYDTEAHSQGKSVFFDFLGLFFVVYSATTGIILNCCIAAVSLLLVCISLWRMARVSELSLCQISLLFAIILGLHVLGVLLSVGLPLLIAVLFDAGDGSLTYFTHTWLMIGLYICPAIIGLSLPTTLYYSWRKNLKISHAYHLHMSLHAHCVVLALIAIILSAVSLRTPYLCMISILFYSAALLVNLLSRLHDRGYYWVLITQVFQLIPFFYFCYLFHMFLVIFIPMMGRNGSSINPDLLVALLCTLGTFFAMGFVSPLINMFRWSKFIMVGLGIVTFIFSMIAISDAGFPYRPKTSVMRVNFLHVRRIFYEYDGSVSLNDSGYYFDFQDRRLNYPLEYTSVDLTGLTSIKEHCNTELMCGVPCFNHRWCKARATGNWLAREQEVIIPGNSSLLLLSKTLLPTGNTMRYEFELSGPPHMGLFIEPQAGVTVEDWSFIRNPLDEPEKYTRPYQIFFSYGKDNSPLRFHIDFAFPAGNVDVPIFQLGVAWHYLSYDYERDVAGMQFIADFPDFVHVMEWPTLYKRYIY</sequence>
<dbReference type="CDD" id="cd03875">
    <property type="entry name" value="M28_Fxna_like"/>
    <property type="match status" value="1"/>
</dbReference>
<keyword evidence="4" id="KW-0645">Protease</keyword>